<comment type="similarity">
    <text evidence="1 6">Belongs to the acylphosphatase family.</text>
</comment>
<evidence type="ECO:0000256" key="1">
    <source>
        <dbReference type="ARBA" id="ARBA00005614"/>
    </source>
</evidence>
<evidence type="ECO:0000256" key="4">
    <source>
        <dbReference type="ARBA" id="ARBA00047645"/>
    </source>
</evidence>
<evidence type="ECO:0000313" key="9">
    <source>
        <dbReference type="Proteomes" id="UP000235330"/>
    </source>
</evidence>
<reference evidence="9" key="1">
    <citation type="submission" date="2016-07" db="EMBL/GenBank/DDBJ databases">
        <title>Nontailed viruses are major unrecognized killers of bacteria in the ocean.</title>
        <authorList>
            <person name="Kauffman K."/>
            <person name="Hussain F."/>
            <person name="Yang J."/>
            <person name="Arevalo P."/>
            <person name="Brown J."/>
            <person name="Cutler M."/>
            <person name="Kelly L."/>
            <person name="Polz M.F."/>
        </authorList>
    </citation>
    <scope>NUCLEOTIDE SEQUENCE [LARGE SCALE GENOMIC DNA]</scope>
    <source>
        <strain evidence="9">10N.261.55.E11</strain>
    </source>
</reference>
<dbReference type="Proteomes" id="UP000235330">
    <property type="component" value="Unassembled WGS sequence"/>
</dbReference>
<comment type="catalytic activity">
    <reaction evidence="4 5">
        <text>an acyl phosphate + H2O = a carboxylate + phosphate + H(+)</text>
        <dbReference type="Rhea" id="RHEA:14965"/>
        <dbReference type="ChEBI" id="CHEBI:15377"/>
        <dbReference type="ChEBI" id="CHEBI:15378"/>
        <dbReference type="ChEBI" id="CHEBI:29067"/>
        <dbReference type="ChEBI" id="CHEBI:43474"/>
        <dbReference type="ChEBI" id="CHEBI:59918"/>
        <dbReference type="EC" id="3.6.1.7"/>
    </reaction>
</comment>
<dbReference type="OrthoDB" id="5295388at2"/>
<dbReference type="PANTHER" id="PTHR47268">
    <property type="entry name" value="ACYLPHOSPHATASE"/>
    <property type="match status" value="1"/>
</dbReference>
<dbReference type="PANTHER" id="PTHR47268:SF4">
    <property type="entry name" value="ACYLPHOSPHATASE"/>
    <property type="match status" value="1"/>
</dbReference>
<feature type="active site" evidence="5">
    <location>
        <position position="20"/>
    </location>
</feature>
<proteinExistence type="inferred from homology"/>
<dbReference type="InterPro" id="IPR017968">
    <property type="entry name" value="Acylphosphatase_CS"/>
</dbReference>
<evidence type="ECO:0000313" key="8">
    <source>
        <dbReference type="EMBL" id="PMJ62574.1"/>
    </source>
</evidence>
<keyword evidence="5" id="KW-0378">Hydrolase</keyword>
<accession>A0A2N7F8D2</accession>
<feature type="active site" evidence="5">
    <location>
        <position position="38"/>
    </location>
</feature>
<dbReference type="AlphaFoldDB" id="A0A2N7F8D2"/>
<dbReference type="InterPro" id="IPR036046">
    <property type="entry name" value="Acylphosphatase-like_dom_sf"/>
</dbReference>
<gene>
    <name evidence="8" type="ORF">BCU17_23200</name>
</gene>
<dbReference type="InterPro" id="IPR020456">
    <property type="entry name" value="Acylphosphatase"/>
</dbReference>
<dbReference type="PROSITE" id="PS51160">
    <property type="entry name" value="ACYLPHOSPHATASE_3"/>
    <property type="match status" value="1"/>
</dbReference>
<evidence type="ECO:0000259" key="7">
    <source>
        <dbReference type="PROSITE" id="PS51160"/>
    </source>
</evidence>
<name>A0A2N7F8D2_VIBSP</name>
<evidence type="ECO:0000256" key="6">
    <source>
        <dbReference type="RuleBase" id="RU004168"/>
    </source>
</evidence>
<dbReference type="EMBL" id="MCWU01000050">
    <property type="protein sequence ID" value="PMJ62574.1"/>
    <property type="molecule type" value="Genomic_DNA"/>
</dbReference>
<evidence type="ECO:0000256" key="2">
    <source>
        <dbReference type="ARBA" id="ARBA00012150"/>
    </source>
</evidence>
<evidence type="ECO:0000256" key="5">
    <source>
        <dbReference type="PROSITE-ProRule" id="PRU00520"/>
    </source>
</evidence>
<dbReference type="PROSITE" id="PS00151">
    <property type="entry name" value="ACYLPHOSPHATASE_2"/>
    <property type="match status" value="1"/>
</dbReference>
<organism evidence="8 9">
    <name type="scientific">Vibrio splendidus</name>
    <dbReference type="NCBI Taxonomy" id="29497"/>
    <lineage>
        <taxon>Bacteria</taxon>
        <taxon>Pseudomonadati</taxon>
        <taxon>Pseudomonadota</taxon>
        <taxon>Gammaproteobacteria</taxon>
        <taxon>Vibrionales</taxon>
        <taxon>Vibrionaceae</taxon>
        <taxon>Vibrio</taxon>
    </lineage>
</organism>
<dbReference type="Gene3D" id="3.30.70.100">
    <property type="match status" value="1"/>
</dbReference>
<dbReference type="RefSeq" id="WP_076678164.1">
    <property type="nucleotide sequence ID" value="NZ_CAWMVP010000024.1"/>
</dbReference>
<dbReference type="GO" id="GO:0003998">
    <property type="term" value="F:acylphosphatase activity"/>
    <property type="evidence" value="ECO:0007669"/>
    <property type="project" value="UniProtKB-EC"/>
</dbReference>
<dbReference type="EC" id="3.6.1.7" evidence="2 5"/>
<comment type="caution">
    <text evidence="8">The sequence shown here is derived from an EMBL/GenBank/DDBJ whole genome shotgun (WGS) entry which is preliminary data.</text>
</comment>
<evidence type="ECO:0000256" key="3">
    <source>
        <dbReference type="ARBA" id="ARBA00015991"/>
    </source>
</evidence>
<dbReference type="Pfam" id="PF00708">
    <property type="entry name" value="Acylphosphatase"/>
    <property type="match status" value="1"/>
</dbReference>
<feature type="domain" description="Acylphosphatase-like" evidence="7">
    <location>
        <begin position="5"/>
        <end position="95"/>
    </location>
</feature>
<protein>
    <recommendedName>
        <fullName evidence="3 5">acylphosphatase</fullName>
        <ecNumber evidence="2 5">3.6.1.7</ecNumber>
    </recommendedName>
</protein>
<dbReference type="NCBIfam" id="NF011000">
    <property type="entry name" value="PRK14426.1"/>
    <property type="match status" value="1"/>
</dbReference>
<dbReference type="InterPro" id="IPR001792">
    <property type="entry name" value="Acylphosphatase-like_dom"/>
</dbReference>
<sequence length="95" mass="10518">MESSQYIFVVSGVVQCVGFRYHTSRQAQALDISGYAKNLNDGRVEVLAVGEGKQIEKLHAWLNIGPSTATVSRVVMHLAKDNELQDVRIGDFKIL</sequence>
<dbReference type="SUPFAM" id="SSF54975">
    <property type="entry name" value="Acylphosphatase/BLUF domain-like"/>
    <property type="match status" value="1"/>
</dbReference>